<dbReference type="PANTHER" id="PTHR30250">
    <property type="entry name" value="PST FAMILY PREDICTED COLANIC ACID TRANSPORTER"/>
    <property type="match status" value="1"/>
</dbReference>
<feature type="transmembrane region" description="Helical" evidence="6">
    <location>
        <begin position="243"/>
        <end position="269"/>
    </location>
</feature>
<keyword evidence="5 6" id="KW-0472">Membrane</keyword>
<evidence type="ECO:0000256" key="6">
    <source>
        <dbReference type="SAM" id="Phobius"/>
    </source>
</evidence>
<feature type="transmembrane region" description="Helical" evidence="6">
    <location>
        <begin position="38"/>
        <end position="61"/>
    </location>
</feature>
<dbReference type="eggNOG" id="COG2244">
    <property type="taxonomic scope" value="Bacteria"/>
</dbReference>
<keyword evidence="3 6" id="KW-0812">Transmembrane</keyword>
<evidence type="ECO:0000313" key="8">
    <source>
        <dbReference type="Proteomes" id="UP000007123"/>
    </source>
</evidence>
<dbReference type="RefSeq" id="WP_006726243.1">
    <property type="nucleotide sequence ID" value="NZ_ALJF01000009.1"/>
</dbReference>
<dbReference type="OrthoDB" id="8046861at2"/>
<evidence type="ECO:0000256" key="3">
    <source>
        <dbReference type="ARBA" id="ARBA00022692"/>
    </source>
</evidence>
<dbReference type="STRING" id="1156935.QWE_11266"/>
<dbReference type="PANTHER" id="PTHR30250:SF11">
    <property type="entry name" value="O-ANTIGEN TRANSPORTER-RELATED"/>
    <property type="match status" value="1"/>
</dbReference>
<feature type="transmembrane region" description="Helical" evidence="6">
    <location>
        <begin position="169"/>
        <end position="190"/>
    </location>
</feature>
<dbReference type="GO" id="GO:0005886">
    <property type="term" value="C:plasma membrane"/>
    <property type="evidence" value="ECO:0007669"/>
    <property type="project" value="UniProtKB-SubCell"/>
</dbReference>
<accession>K2Q6U2</accession>
<dbReference type="AlphaFoldDB" id="K2Q6U2"/>
<reference evidence="7 8" key="1">
    <citation type="journal article" date="2012" name="J. Bacteriol.">
        <title>Draft Genome Sequence of Agrobacterium albertimagni Strain AOL15.</title>
        <authorList>
            <person name="Trimble W.L."/>
            <person name="Phung le T."/>
            <person name="Meyer F."/>
            <person name="Gilbert J.A."/>
            <person name="Silver S."/>
        </authorList>
    </citation>
    <scope>NUCLEOTIDE SEQUENCE [LARGE SCALE GENOMIC DNA]</scope>
    <source>
        <strain evidence="7 8">AOL15</strain>
    </source>
</reference>
<dbReference type="EMBL" id="ALJF01000009">
    <property type="protein sequence ID" value="EKF59374.1"/>
    <property type="molecule type" value="Genomic_DNA"/>
</dbReference>
<keyword evidence="8" id="KW-1185">Reference proteome</keyword>
<feature type="transmembrane region" description="Helical" evidence="6">
    <location>
        <begin position="290"/>
        <end position="314"/>
    </location>
</feature>
<sequence>MNTNFTRVLNVSLRGLTLAAKFGMLAFMAVSMSPADVGHYGLLTAAIGWTMYLVGWEFYTFSIREIIAQGPGHVRAIVRNQAALYAVTYLIISPIIVLVFFTDTLPARYGYWFAALLVLEHLGLEAGRVLVALSRPLLSSVVLFLRGGAWCLVAIAAMLALPQLRNLDFVLASWTAGSAVGLLLSLRTLLRLTGQTGANSINWRWIVKGLSVALPLMIASLSLRGVFTIDRVWIELIGGAEVLGAYVLFIGVATAILSFVDAGIVDFAYPRIVLAARSGKSEEFRTEMRRLAATVAGAVVFLSTVCWFGFVFFLEFLPNPVYQQNMGLLAPIVLAIALYGISSVPHLALYAHNYDGTIVASHLVAAAIFIAVIYTLNPVIGISSIPLALNVVFGVILVWKSAVCVHLFGRLTVDRD</sequence>
<dbReference type="Proteomes" id="UP000007123">
    <property type="component" value="Unassembled WGS sequence"/>
</dbReference>
<organism evidence="7 8">
    <name type="scientific">Agrobacterium albertimagni AOL15</name>
    <dbReference type="NCBI Taxonomy" id="1156935"/>
    <lineage>
        <taxon>Bacteria</taxon>
        <taxon>Pseudomonadati</taxon>
        <taxon>Pseudomonadota</taxon>
        <taxon>Alphaproteobacteria</taxon>
        <taxon>Hyphomicrobiales</taxon>
        <taxon>Rhizobiaceae</taxon>
        <taxon>Rhizobium/Agrobacterium group</taxon>
        <taxon>Agrobacterium</taxon>
    </lineage>
</organism>
<dbReference type="InterPro" id="IPR050833">
    <property type="entry name" value="Poly_Biosynth_Transport"/>
</dbReference>
<keyword evidence="4 6" id="KW-1133">Transmembrane helix</keyword>
<feature type="transmembrane region" description="Helical" evidence="6">
    <location>
        <begin position="143"/>
        <end position="163"/>
    </location>
</feature>
<evidence type="ECO:0000256" key="4">
    <source>
        <dbReference type="ARBA" id="ARBA00022989"/>
    </source>
</evidence>
<protein>
    <submittedName>
        <fullName evidence="7">O antigen flippase</fullName>
    </submittedName>
</protein>
<gene>
    <name evidence="7" type="ORF">QWE_11266</name>
</gene>
<evidence type="ECO:0000256" key="1">
    <source>
        <dbReference type="ARBA" id="ARBA00004651"/>
    </source>
</evidence>
<feature type="transmembrane region" description="Helical" evidence="6">
    <location>
        <begin position="388"/>
        <end position="409"/>
    </location>
</feature>
<feature type="transmembrane region" description="Helical" evidence="6">
    <location>
        <begin position="202"/>
        <end position="223"/>
    </location>
</feature>
<keyword evidence="2" id="KW-1003">Cell membrane</keyword>
<comment type="subcellular location">
    <subcellularLocation>
        <location evidence="1">Cell membrane</location>
        <topology evidence="1">Multi-pass membrane protein</topology>
    </subcellularLocation>
</comment>
<feature type="transmembrane region" description="Helical" evidence="6">
    <location>
        <begin position="12"/>
        <end position="32"/>
    </location>
</feature>
<feature type="transmembrane region" description="Helical" evidence="6">
    <location>
        <begin position="82"/>
        <end position="103"/>
    </location>
</feature>
<evidence type="ECO:0000256" key="2">
    <source>
        <dbReference type="ARBA" id="ARBA00022475"/>
    </source>
</evidence>
<dbReference type="PATRIC" id="fig|1156935.5.peg.2280"/>
<evidence type="ECO:0000256" key="5">
    <source>
        <dbReference type="ARBA" id="ARBA00023136"/>
    </source>
</evidence>
<proteinExistence type="predicted"/>
<name>K2Q6U2_9HYPH</name>
<feature type="transmembrane region" description="Helical" evidence="6">
    <location>
        <begin position="358"/>
        <end position="376"/>
    </location>
</feature>
<feature type="transmembrane region" description="Helical" evidence="6">
    <location>
        <begin position="109"/>
        <end position="131"/>
    </location>
</feature>
<feature type="transmembrane region" description="Helical" evidence="6">
    <location>
        <begin position="326"/>
        <end position="351"/>
    </location>
</feature>
<evidence type="ECO:0000313" key="7">
    <source>
        <dbReference type="EMBL" id="EKF59374.1"/>
    </source>
</evidence>
<comment type="caution">
    <text evidence="7">The sequence shown here is derived from an EMBL/GenBank/DDBJ whole genome shotgun (WGS) entry which is preliminary data.</text>
</comment>